<dbReference type="NCBIfam" id="TIGR00254">
    <property type="entry name" value="GGDEF"/>
    <property type="match status" value="1"/>
</dbReference>
<dbReference type="PROSITE" id="PS50887">
    <property type="entry name" value="GGDEF"/>
    <property type="match status" value="1"/>
</dbReference>
<feature type="transmembrane region" description="Helical" evidence="2">
    <location>
        <begin position="188"/>
        <end position="212"/>
    </location>
</feature>
<organism evidence="4 5">
    <name type="scientific">Blautia pseudococcoides</name>
    <dbReference type="NCBI Taxonomy" id="1796616"/>
    <lineage>
        <taxon>Bacteria</taxon>
        <taxon>Bacillati</taxon>
        <taxon>Bacillota</taxon>
        <taxon>Clostridia</taxon>
        <taxon>Lachnospirales</taxon>
        <taxon>Lachnospiraceae</taxon>
        <taxon>Blautia</taxon>
    </lineage>
</organism>
<dbReference type="PANTHER" id="PTHR45138:SF9">
    <property type="entry name" value="DIGUANYLATE CYCLASE DGCM-RELATED"/>
    <property type="match status" value="1"/>
</dbReference>
<dbReference type="Proteomes" id="UP000092574">
    <property type="component" value="Chromosome"/>
</dbReference>
<dbReference type="KEGG" id="byl:A4V09_07490"/>
<evidence type="ECO:0000259" key="3">
    <source>
        <dbReference type="PROSITE" id="PS50887"/>
    </source>
</evidence>
<dbReference type="OrthoDB" id="9804955at2"/>
<dbReference type="Pfam" id="PF00990">
    <property type="entry name" value="GGDEF"/>
    <property type="match status" value="1"/>
</dbReference>
<feature type="coiled-coil region" evidence="1">
    <location>
        <begin position="243"/>
        <end position="270"/>
    </location>
</feature>
<evidence type="ECO:0000313" key="5">
    <source>
        <dbReference type="Proteomes" id="UP000092574"/>
    </source>
</evidence>
<dbReference type="PANTHER" id="PTHR45138">
    <property type="entry name" value="REGULATORY COMPONENTS OF SENSORY TRANSDUCTION SYSTEM"/>
    <property type="match status" value="1"/>
</dbReference>
<dbReference type="CDD" id="cd01949">
    <property type="entry name" value="GGDEF"/>
    <property type="match status" value="1"/>
</dbReference>
<dbReference type="InterPro" id="IPR050469">
    <property type="entry name" value="Diguanylate_Cyclase"/>
</dbReference>
<feature type="transmembrane region" description="Helical" evidence="2">
    <location>
        <begin position="218"/>
        <end position="241"/>
    </location>
</feature>
<feature type="transmembrane region" description="Helical" evidence="2">
    <location>
        <begin position="117"/>
        <end position="134"/>
    </location>
</feature>
<dbReference type="SMART" id="SM00267">
    <property type="entry name" value="GGDEF"/>
    <property type="match status" value="1"/>
</dbReference>
<keyword evidence="2" id="KW-0812">Transmembrane</keyword>
<dbReference type="InterPro" id="IPR000160">
    <property type="entry name" value="GGDEF_dom"/>
</dbReference>
<keyword evidence="2" id="KW-0472">Membrane</keyword>
<evidence type="ECO:0000313" key="4">
    <source>
        <dbReference type="EMBL" id="ANU75622.1"/>
    </source>
</evidence>
<evidence type="ECO:0000256" key="2">
    <source>
        <dbReference type="SAM" id="Phobius"/>
    </source>
</evidence>
<evidence type="ECO:0000256" key="1">
    <source>
        <dbReference type="SAM" id="Coils"/>
    </source>
</evidence>
<reference evidence="4" key="1">
    <citation type="submission" date="2017-04" db="EMBL/GenBank/DDBJ databases">
        <title>Complete Genome Sequences of Twelve Strains of a Stable Defined Moderately Diverse Mouse Microbiota 2 (sDMDMm2).</title>
        <authorList>
            <person name="Uchimura Y."/>
            <person name="Wyss M."/>
            <person name="Brugiroux S."/>
            <person name="Limenitakis J.P."/>
            <person name="Stecher B."/>
            <person name="McCoy K.D."/>
            <person name="Macpherson A.J."/>
        </authorList>
    </citation>
    <scope>NUCLEOTIDE SEQUENCE</scope>
    <source>
        <strain evidence="4">YL58</strain>
    </source>
</reference>
<keyword evidence="1" id="KW-0175">Coiled coil</keyword>
<feature type="transmembrane region" description="Helical" evidence="2">
    <location>
        <begin position="146"/>
        <end position="168"/>
    </location>
</feature>
<feature type="transmembrane region" description="Helical" evidence="2">
    <location>
        <begin position="70"/>
        <end position="96"/>
    </location>
</feature>
<protein>
    <recommendedName>
        <fullName evidence="3">GGDEF domain-containing protein</fullName>
    </recommendedName>
</protein>
<dbReference type="EMBL" id="CP015405">
    <property type="protein sequence ID" value="ANU75622.1"/>
    <property type="molecule type" value="Genomic_DNA"/>
</dbReference>
<feature type="domain" description="GGDEF" evidence="3">
    <location>
        <begin position="297"/>
        <end position="419"/>
    </location>
</feature>
<sequence length="419" mass="48261">MLYGGKGTCELEIPQGRRGRILEISIGWSLLIPAALYLLRGYTSLRTMIALGYARKCTLVHSFLYILPELILFCLWCMLELHLTVVYLLAFLCDAFRWCLRRNEWSKGTFMVSLTQPLYIAFHMILIGLVSLAVKIPMGLILHKPGWRIVTISTAVAISILADIVILYRPKLQEVLRVQALSEEKRPFMVFLWLCNVFLLLDSLLCIAGIPWSLLPLLLIGAAALKEFFIIRCLFHLYSIIVEHRSEIRNRELSQKLARQERRTEELKNRSDRDTLTGLFSRQYLMEQMELLLEKKQQFSLAYIDLDGLKRINDSQGHAAGDSYLVQFSQYILGRLREKDIFARVGGDEFVIVLSGCSEADAKEKLEKMRSEVAEGKFEHIPAFSFGIAEVDLNTQERAYQLLERADKGMYQDKESRRH</sequence>
<keyword evidence="5" id="KW-1185">Reference proteome</keyword>
<accession>A0A1C7IBL2</accession>
<gene>
    <name evidence="4" type="ORF">A4V09_07490</name>
</gene>
<dbReference type="Gene3D" id="3.30.70.270">
    <property type="match status" value="1"/>
</dbReference>
<proteinExistence type="predicted"/>
<dbReference type="InterPro" id="IPR029787">
    <property type="entry name" value="Nucleotide_cyclase"/>
</dbReference>
<keyword evidence="2" id="KW-1133">Transmembrane helix</keyword>
<dbReference type="SUPFAM" id="SSF55073">
    <property type="entry name" value="Nucleotide cyclase"/>
    <property type="match status" value="1"/>
</dbReference>
<name>A0A1C7IBL2_9FIRM</name>
<dbReference type="AlphaFoldDB" id="A0A1C7IBL2"/>
<feature type="transmembrane region" description="Helical" evidence="2">
    <location>
        <begin position="21"/>
        <end position="39"/>
    </location>
</feature>
<dbReference type="GO" id="GO:0052621">
    <property type="term" value="F:diguanylate cyclase activity"/>
    <property type="evidence" value="ECO:0007669"/>
    <property type="project" value="TreeGrafter"/>
</dbReference>
<dbReference type="InterPro" id="IPR043128">
    <property type="entry name" value="Rev_trsase/Diguanyl_cyclase"/>
</dbReference>
<dbReference type="STRING" id="1796616.A4V09_07490"/>